<evidence type="ECO:0000313" key="8">
    <source>
        <dbReference type="EMBL" id="WRO23573.1"/>
    </source>
</evidence>
<evidence type="ECO:0000256" key="4">
    <source>
        <dbReference type="ARBA" id="ARBA00022982"/>
    </source>
</evidence>
<dbReference type="RefSeq" id="WP_366922953.1">
    <property type="nucleotide sequence ID" value="NZ_CP121694.1"/>
</dbReference>
<keyword evidence="1" id="KW-0813">Transport</keyword>
<dbReference type="CDD" id="cd10550">
    <property type="entry name" value="DMSOR_beta_like"/>
    <property type="match status" value="1"/>
</dbReference>
<keyword evidence="5" id="KW-0408">Iron</keyword>
<gene>
    <name evidence="8" type="ORF">MFMK1_003436</name>
</gene>
<dbReference type="GO" id="GO:0046872">
    <property type="term" value="F:metal ion binding"/>
    <property type="evidence" value="ECO:0007669"/>
    <property type="project" value="UniProtKB-KW"/>
</dbReference>
<name>A0AAU0UTF8_9FIRM</name>
<reference evidence="8 9" key="1">
    <citation type="submission" date="2023-04" db="EMBL/GenBank/DDBJ databases">
        <authorList>
            <person name="Hsu D."/>
        </authorList>
    </citation>
    <scope>NUCLEOTIDE SEQUENCE [LARGE SCALE GENOMIC DNA]</scope>
    <source>
        <strain evidence="8 9">MK1</strain>
    </source>
</reference>
<evidence type="ECO:0000313" key="9">
    <source>
        <dbReference type="Proteomes" id="UP001329915"/>
    </source>
</evidence>
<feature type="domain" description="4Fe-4S ferredoxin-type" evidence="7">
    <location>
        <begin position="76"/>
        <end position="105"/>
    </location>
</feature>
<dbReference type="PANTHER" id="PTHR42859">
    <property type="entry name" value="OXIDOREDUCTASE"/>
    <property type="match status" value="1"/>
</dbReference>
<dbReference type="InterPro" id="IPR017896">
    <property type="entry name" value="4Fe4S_Fe-S-bd"/>
</dbReference>
<keyword evidence="9" id="KW-1185">Reference proteome</keyword>
<proteinExistence type="predicted"/>
<keyword evidence="6" id="KW-0411">Iron-sulfur</keyword>
<dbReference type="Gene3D" id="3.30.70.20">
    <property type="match status" value="2"/>
</dbReference>
<evidence type="ECO:0000256" key="1">
    <source>
        <dbReference type="ARBA" id="ARBA00022448"/>
    </source>
</evidence>
<evidence type="ECO:0000256" key="3">
    <source>
        <dbReference type="ARBA" id="ARBA00022723"/>
    </source>
</evidence>
<dbReference type="PANTHER" id="PTHR42859:SF10">
    <property type="entry name" value="DIMETHYLSULFOXIDE REDUCTASE CHAIN B"/>
    <property type="match status" value="1"/>
</dbReference>
<feature type="domain" description="4Fe-4S ferredoxin-type" evidence="7">
    <location>
        <begin position="3"/>
        <end position="33"/>
    </location>
</feature>
<evidence type="ECO:0000256" key="5">
    <source>
        <dbReference type="ARBA" id="ARBA00023004"/>
    </source>
</evidence>
<feature type="domain" description="4Fe-4S ferredoxin-type" evidence="7">
    <location>
        <begin position="109"/>
        <end position="133"/>
    </location>
</feature>
<evidence type="ECO:0000256" key="2">
    <source>
        <dbReference type="ARBA" id="ARBA00022485"/>
    </source>
</evidence>
<evidence type="ECO:0000259" key="7">
    <source>
        <dbReference type="PROSITE" id="PS51379"/>
    </source>
</evidence>
<keyword evidence="4" id="KW-0249">Electron transport</keyword>
<dbReference type="EMBL" id="CP121694">
    <property type="protein sequence ID" value="WRO23573.1"/>
    <property type="molecule type" value="Genomic_DNA"/>
</dbReference>
<keyword evidence="2" id="KW-0004">4Fe-4S</keyword>
<dbReference type="AlphaFoldDB" id="A0AAU0UTF8"/>
<accession>A0AAU0UTF8</accession>
<sequence length="138" mass="14571">MGNKLVTDFSICTGCAICLLACSNAAVGGFNPRLARMKVLNERDGLVSRPVVCNQCKNAFCQQVCPTGAIKRNEQGVLVVNEQDCNGCGSCSEYCPNGVIVILKKKALKCDLCGGSPRCVEQCPTGALQLFNGGDCCE</sequence>
<dbReference type="GO" id="GO:0051539">
    <property type="term" value="F:4 iron, 4 sulfur cluster binding"/>
    <property type="evidence" value="ECO:0007669"/>
    <property type="project" value="UniProtKB-KW"/>
</dbReference>
<dbReference type="KEGG" id="dbc:MFMK1_003436"/>
<dbReference type="SUPFAM" id="SSF54862">
    <property type="entry name" value="4Fe-4S ferredoxins"/>
    <property type="match status" value="1"/>
</dbReference>
<protein>
    <submittedName>
        <fullName evidence="8">4Fe-4S dicluster domain-containing protein</fullName>
    </submittedName>
</protein>
<feature type="domain" description="4Fe-4S ferredoxin-type" evidence="7">
    <location>
        <begin position="44"/>
        <end position="75"/>
    </location>
</feature>
<evidence type="ECO:0000256" key="6">
    <source>
        <dbReference type="ARBA" id="ARBA00023014"/>
    </source>
</evidence>
<dbReference type="Proteomes" id="UP001329915">
    <property type="component" value="Chromosome"/>
</dbReference>
<dbReference type="Pfam" id="PF13247">
    <property type="entry name" value="Fer4_11"/>
    <property type="match status" value="1"/>
</dbReference>
<dbReference type="InterPro" id="IPR017900">
    <property type="entry name" value="4Fe4S_Fe_S_CS"/>
</dbReference>
<organism evidence="8 9">
    <name type="scientific">Metallumcola ferriviriculae</name>
    <dbReference type="NCBI Taxonomy" id="3039180"/>
    <lineage>
        <taxon>Bacteria</taxon>
        <taxon>Bacillati</taxon>
        <taxon>Bacillota</taxon>
        <taxon>Clostridia</taxon>
        <taxon>Neomoorellales</taxon>
        <taxon>Desulfitibacteraceae</taxon>
        <taxon>Metallumcola</taxon>
    </lineage>
</organism>
<dbReference type="PROSITE" id="PS00198">
    <property type="entry name" value="4FE4S_FER_1"/>
    <property type="match status" value="1"/>
</dbReference>
<keyword evidence="3" id="KW-0479">Metal-binding</keyword>
<dbReference type="PROSITE" id="PS51379">
    <property type="entry name" value="4FE4S_FER_2"/>
    <property type="match status" value="4"/>
</dbReference>
<dbReference type="InterPro" id="IPR050294">
    <property type="entry name" value="RnfB_subfamily"/>
</dbReference>